<dbReference type="RefSeq" id="WP_121450838.1">
    <property type="nucleotide sequence ID" value="NZ_RBWE01000001.1"/>
</dbReference>
<evidence type="ECO:0000313" key="2">
    <source>
        <dbReference type="Proteomes" id="UP000271256"/>
    </source>
</evidence>
<evidence type="ECO:0000313" key="1">
    <source>
        <dbReference type="EMBL" id="RKO66402.1"/>
    </source>
</evidence>
<sequence>MILSSRIGRDRKGFASVTFLVLLLAIMAVGSLLADVAQLYAVKIAARHYLNLSLRAAAGQLSLDDLKDNRIVIDEPAARDRFYEVLRANFKLDGTNHPLPGSLVDGPVEVCYFRVVNSDMLPFSYTYGSYSETITRPAVTGIIRFPVKVSFWGRIVSSGVPDSTDMYVHSTVAPELIAEHL</sequence>
<dbReference type="Proteomes" id="UP000271256">
    <property type="component" value="Unassembled WGS sequence"/>
</dbReference>
<proteinExistence type="predicted"/>
<accession>A0A494WVZ0</accession>
<dbReference type="OrthoDB" id="1806507at2"/>
<protein>
    <submittedName>
        <fullName evidence="1">Uncharacterized protein</fullName>
    </submittedName>
</protein>
<dbReference type="AlphaFoldDB" id="A0A494WVZ0"/>
<dbReference type="EMBL" id="RBWE01000001">
    <property type="protein sequence ID" value="RKO66402.1"/>
    <property type="molecule type" value="Genomic_DNA"/>
</dbReference>
<name>A0A494WVZ0_9FIRM</name>
<gene>
    <name evidence="1" type="ORF">D7024_05215</name>
</gene>
<reference evidence="1 2" key="1">
    <citation type="submission" date="2018-10" db="EMBL/GenBank/DDBJ databases">
        <authorList>
            <person name="Grouzdev D.S."/>
            <person name="Krutkina M.S."/>
            <person name="Tourova T.P."/>
            <person name="Nazina T.N."/>
        </authorList>
    </citation>
    <scope>NUCLEOTIDE SEQUENCE [LARGE SCALE GENOMIC DNA]</scope>
    <source>
        <strain evidence="1 2">435</strain>
    </source>
</reference>
<organism evidence="1 2">
    <name type="scientific">Desulfofundulus salinus</name>
    <dbReference type="NCBI Taxonomy" id="2419843"/>
    <lineage>
        <taxon>Bacteria</taxon>
        <taxon>Bacillati</taxon>
        <taxon>Bacillota</taxon>
        <taxon>Clostridia</taxon>
        <taxon>Eubacteriales</taxon>
        <taxon>Peptococcaceae</taxon>
        <taxon>Desulfofundulus</taxon>
    </lineage>
</organism>
<comment type="caution">
    <text evidence="1">The sequence shown here is derived from an EMBL/GenBank/DDBJ whole genome shotgun (WGS) entry which is preliminary data.</text>
</comment>
<keyword evidence="2" id="KW-1185">Reference proteome</keyword>